<dbReference type="InterPro" id="IPR027266">
    <property type="entry name" value="TrmE/GcvT-like"/>
</dbReference>
<dbReference type="SUPFAM" id="SSF103025">
    <property type="entry name" value="Folate-binding domain"/>
    <property type="match status" value="1"/>
</dbReference>
<dbReference type="eggNOG" id="COG4583">
    <property type="taxonomic scope" value="Bacteria"/>
</dbReference>
<protein>
    <submittedName>
        <fullName evidence="1">Sarcosine oxidase, gamma subunit family</fullName>
    </submittedName>
</protein>
<reference evidence="1 2" key="1">
    <citation type="submission" date="2015-09" db="EMBL/GenBank/DDBJ databases">
        <authorList>
            <consortium name="Swine Surveillance"/>
        </authorList>
    </citation>
    <scope>NUCLEOTIDE SEQUENCE [LARGE SCALE GENOMIC DNA]</scope>
    <source>
        <strain evidence="1 2">CECT 5294</strain>
    </source>
</reference>
<dbReference type="Proteomes" id="UP000051298">
    <property type="component" value="Unassembled WGS sequence"/>
</dbReference>
<gene>
    <name evidence="1" type="ORF">THS5294_03429</name>
</gene>
<proteinExistence type="predicted"/>
<dbReference type="AlphaFoldDB" id="A0A0P1FS73"/>
<dbReference type="Gene3D" id="3.30.1360.120">
    <property type="entry name" value="Probable tRNA modification gtpase trme, domain 1"/>
    <property type="match status" value="1"/>
</dbReference>
<sequence length="170" mass="17665">MGNLIATSAASGLCPVNIGNLTLTERTPTLTSVSPFKGKKTAVRKALGHWPAPNEAKGNVLWAGRNMAFVVGECADLAGLAATTDQSDAWAALTLEGDALEAVMARLTPLDMAAMGPGATARGLLGHMSALYHRTKTGMDIYVFRSMTQTAVHEITHAMTSVAARAALSA</sequence>
<dbReference type="STRING" id="266809.PM03_02510"/>
<evidence type="ECO:0000313" key="1">
    <source>
        <dbReference type="EMBL" id="CUH62115.1"/>
    </source>
</evidence>
<organism evidence="1 2">
    <name type="scientific">Thalassobacter stenotrophicus</name>
    <dbReference type="NCBI Taxonomy" id="266809"/>
    <lineage>
        <taxon>Bacteria</taxon>
        <taxon>Pseudomonadati</taxon>
        <taxon>Pseudomonadota</taxon>
        <taxon>Alphaproteobacteria</taxon>
        <taxon>Rhodobacterales</taxon>
        <taxon>Roseobacteraceae</taxon>
        <taxon>Thalassobacter</taxon>
    </lineage>
</organism>
<name>A0A0P1FS73_9RHOB</name>
<dbReference type="EMBL" id="CYRX01000033">
    <property type="protein sequence ID" value="CUH62115.1"/>
    <property type="molecule type" value="Genomic_DNA"/>
</dbReference>
<accession>A0A0P1FS73</accession>
<dbReference type="RefSeq" id="WP_058124633.1">
    <property type="nucleotide sequence ID" value="NZ_CYRX01000033.1"/>
</dbReference>
<evidence type="ECO:0000313" key="2">
    <source>
        <dbReference type="Proteomes" id="UP000051298"/>
    </source>
</evidence>